<keyword evidence="8" id="KW-0732">Signal</keyword>
<keyword evidence="5" id="KW-1003">Cell membrane</keyword>
<dbReference type="Proteomes" id="UP000694571">
    <property type="component" value="Unplaced"/>
</dbReference>
<evidence type="ECO:0000256" key="13">
    <source>
        <dbReference type="ARBA" id="ARBA00022989"/>
    </source>
</evidence>
<evidence type="ECO:0000256" key="4">
    <source>
        <dbReference type="ARBA" id="ARBA00022448"/>
    </source>
</evidence>
<sequence length="626" mass="65768">MQPAAILARATSPERAAPGGRSMAGLARLGLLLAVLLASATATQPARLLTLLSSGQGVLDRVALGGLLNTLAARVHCATGPCGKCLSVDDALALGRPEKPGLPSSPVLEPRHIARLSAASALYLSDPEGTCTDVRAGRWASRADHLLAQLQSPEALTLGLTRLLQRIQSQAVGWSPSEGACVDLPQLLEEAARAGAPGSPGPVLAALLDHARSGSCFRALPTPQYFVDFVFREHSGETPNITLAELAALMQRLGVGGVSEPHGDHSEQGHLGKEASQPGPVPPASPNSSSSVWDTMCLSAGDVMAVYGLSEQAGVTPEAWAQLSPALLQQQLSGACSPQPMHPTQDQLSQSERYLYGSLATLLICLCSIFGLLLLACASCSAATHYVIQTFLGMAVGALTGDALLHLTPKDPKDRPCSHGHSHSGHSHGVSMQLAPSDLRPPKQHEGSRADLVAEESPELLNPEPRRLRPELRLLPYVITLGDAVHNFADGLAVGAAFLSSWKTGLATSLAVFCHEVPHELGDFAALLHAGLSVRRAMLLNLASGLTAFIGLYVALAAGVGEDGETWILAVATGLFLYVALCDMLPAMLNVRDRRPWLLFLLHNAGLLGGWTVLLLLSLYEDNITL</sequence>
<evidence type="ECO:0000256" key="15">
    <source>
        <dbReference type="ARBA" id="ARBA00023136"/>
    </source>
</evidence>
<keyword evidence="10" id="KW-0862">Zinc</keyword>
<reference evidence="25" key="1">
    <citation type="submission" date="2025-05" db="UniProtKB">
        <authorList>
            <consortium name="Ensembl"/>
        </authorList>
    </citation>
    <scope>IDENTIFICATION</scope>
</reference>
<dbReference type="Ensembl" id="ENSSSCT00050075915.1">
    <property type="protein sequence ID" value="ENSSSCP00050032737.1"/>
    <property type="gene ID" value="ENSSSCG00050055637.1"/>
</dbReference>
<evidence type="ECO:0000313" key="25">
    <source>
        <dbReference type="Ensembl" id="ENSSSCP00015003203.1"/>
    </source>
</evidence>
<keyword evidence="4" id="KW-0813">Transport</keyword>
<comment type="similarity">
    <text evidence="3">Belongs to the ZIP transporter (TC 2.A.5) family.</text>
</comment>
<evidence type="ECO:0000256" key="2">
    <source>
        <dbReference type="ARBA" id="ARBA00004424"/>
    </source>
</evidence>
<dbReference type="Ensembl" id="ENSSSCT00040063051.1">
    <property type="protein sequence ID" value="ENSSSCP00040026601.1"/>
    <property type="gene ID" value="ENSSSCG00040046780.1"/>
</dbReference>
<evidence type="ECO:0000256" key="12">
    <source>
        <dbReference type="ARBA" id="ARBA00022906"/>
    </source>
</evidence>
<keyword evidence="7" id="KW-0479">Metal-binding</keyword>
<evidence type="ECO:0000256" key="11">
    <source>
        <dbReference type="ARBA" id="ARBA00022843"/>
    </source>
</evidence>
<evidence type="ECO:0000256" key="22">
    <source>
        <dbReference type="SAM" id="Phobius"/>
    </source>
</evidence>
<evidence type="ECO:0000256" key="10">
    <source>
        <dbReference type="ARBA" id="ARBA00022833"/>
    </source>
</evidence>
<evidence type="ECO:0000256" key="3">
    <source>
        <dbReference type="ARBA" id="ARBA00006939"/>
    </source>
</evidence>
<keyword evidence="13 22" id="KW-1133">Transmembrane helix</keyword>
<organism evidence="25 26">
    <name type="scientific">Sus scrofa</name>
    <name type="common">Pig</name>
    <dbReference type="NCBI Taxonomy" id="9823"/>
    <lineage>
        <taxon>Eukaryota</taxon>
        <taxon>Metazoa</taxon>
        <taxon>Chordata</taxon>
        <taxon>Craniata</taxon>
        <taxon>Vertebrata</taxon>
        <taxon>Euteleostomi</taxon>
        <taxon>Mammalia</taxon>
        <taxon>Eutheria</taxon>
        <taxon>Laurasiatheria</taxon>
        <taxon>Artiodactyla</taxon>
        <taxon>Suina</taxon>
        <taxon>Suidae</taxon>
        <taxon>Sus</taxon>
    </lineage>
</organism>
<feature type="transmembrane region" description="Helical" evidence="22">
    <location>
        <begin position="354"/>
        <end position="376"/>
    </location>
</feature>
<gene>
    <name evidence="25" type="primary">SLC39A4</name>
</gene>
<keyword evidence="9" id="KW-0967">Endosome</keyword>
<dbReference type="Proteomes" id="UP000694726">
    <property type="component" value="Unplaced"/>
</dbReference>
<evidence type="ECO:0000256" key="14">
    <source>
        <dbReference type="ARBA" id="ARBA00023065"/>
    </source>
</evidence>
<dbReference type="GO" id="GO:0006829">
    <property type="term" value="P:zinc ion transport"/>
    <property type="evidence" value="ECO:0007669"/>
    <property type="project" value="UniProtKB-KW"/>
</dbReference>
<evidence type="ECO:0000256" key="21">
    <source>
        <dbReference type="SAM" id="MobiDB-lite"/>
    </source>
</evidence>
<dbReference type="InterPro" id="IPR003689">
    <property type="entry name" value="ZIP"/>
</dbReference>
<evidence type="ECO:0000313" key="26">
    <source>
        <dbReference type="Proteomes" id="UP000694726"/>
    </source>
</evidence>
<proteinExistence type="inferred from homology"/>
<feature type="compositionally biased region" description="Basic and acidic residues" evidence="21">
    <location>
        <begin position="261"/>
        <end position="273"/>
    </location>
</feature>
<evidence type="ECO:0000256" key="1">
    <source>
        <dbReference type="ARBA" id="ARBA00004195"/>
    </source>
</evidence>
<evidence type="ECO:0000256" key="9">
    <source>
        <dbReference type="ARBA" id="ARBA00022753"/>
    </source>
</evidence>
<feature type="region of interest" description="Disordered" evidence="21">
    <location>
        <begin position="257"/>
        <end position="290"/>
    </location>
</feature>
<evidence type="ECO:0000259" key="23">
    <source>
        <dbReference type="Pfam" id="PF18292"/>
    </source>
</evidence>
<dbReference type="Ensembl" id="ENSSSCT00015007942.1">
    <property type="protein sequence ID" value="ENSSSCP00015003203.1"/>
    <property type="gene ID" value="ENSSSCG00015005962.1"/>
</dbReference>
<comment type="catalytic activity">
    <reaction evidence="16">
        <text>Zn(2+)(in) = Zn(2+)(out)</text>
        <dbReference type="Rhea" id="RHEA:29351"/>
        <dbReference type="ChEBI" id="CHEBI:29105"/>
    </reaction>
</comment>
<dbReference type="PANTHER" id="PTHR12191:SF21">
    <property type="entry name" value="ZINC TRANSPORTER ZIP4"/>
    <property type="match status" value="1"/>
</dbReference>
<dbReference type="GO" id="GO:0046873">
    <property type="term" value="F:metal ion transmembrane transporter activity"/>
    <property type="evidence" value="ECO:0007669"/>
    <property type="project" value="InterPro"/>
</dbReference>
<evidence type="ECO:0000256" key="20">
    <source>
        <dbReference type="ARBA" id="ARBA00055808"/>
    </source>
</evidence>
<dbReference type="PANTHER" id="PTHR12191">
    <property type="entry name" value="SOLUTE CARRIER FAMILY 39"/>
    <property type="match status" value="1"/>
</dbReference>
<feature type="domain" description="Zinc transporter ZIP4/12 EF-hand" evidence="24">
    <location>
        <begin position="223"/>
        <end position="335"/>
    </location>
</feature>
<evidence type="ECO:0000256" key="17">
    <source>
        <dbReference type="ARBA" id="ARBA00039394"/>
    </source>
</evidence>
<evidence type="ECO:0000256" key="5">
    <source>
        <dbReference type="ARBA" id="ARBA00022475"/>
    </source>
</evidence>
<dbReference type="Pfam" id="PF18292">
    <property type="entry name" value="ZIP4_domain"/>
    <property type="match status" value="1"/>
</dbReference>
<keyword evidence="6 22" id="KW-0812">Transmembrane</keyword>
<evidence type="ECO:0000256" key="19">
    <source>
        <dbReference type="ARBA" id="ARBA00042777"/>
    </source>
</evidence>
<comment type="function">
    <text evidence="20">Selective transporter that mediates the uptake of Zn(2+). Plays an essential role for dietary zinc uptake from small intestine. The Zn(2+) uniporter activity is regulated by zinc availability. Also exhibits polyspecific binding and transport of Cu(2+), Cd(2+) and possibly Ni(2+) but at higher concentrations.</text>
</comment>
<evidence type="ECO:0000256" key="7">
    <source>
        <dbReference type="ARBA" id="ARBA00022723"/>
    </source>
</evidence>
<comment type="subcellular location">
    <subcellularLocation>
        <location evidence="2">Apical cell membrane</location>
        <topology evidence="2">Multi-pass membrane protein</topology>
    </subcellularLocation>
    <subcellularLocation>
        <location evidence="1">Recycling endosome membrane</location>
        <topology evidence="1">Multi-pass membrane protein</topology>
    </subcellularLocation>
</comment>
<dbReference type="InterPro" id="IPR050799">
    <property type="entry name" value="ZIP_Transporter"/>
</dbReference>
<feature type="transmembrane region" description="Helical" evidence="22">
    <location>
        <begin position="566"/>
        <end position="585"/>
    </location>
</feature>
<feature type="transmembrane region" description="Helical" evidence="22">
    <location>
        <begin position="539"/>
        <end position="560"/>
    </location>
</feature>
<accession>A0A8D0MJ68</accession>
<feature type="transmembrane region" description="Helical" evidence="22">
    <location>
        <begin position="597"/>
        <end position="620"/>
    </location>
</feature>
<keyword evidence="14" id="KW-0406">Ion transport</keyword>
<keyword evidence="15 22" id="KW-0472">Membrane</keyword>
<dbReference type="GO" id="GO:0016324">
    <property type="term" value="C:apical plasma membrane"/>
    <property type="evidence" value="ECO:0007669"/>
    <property type="project" value="UniProtKB-SubCell"/>
</dbReference>
<dbReference type="InterPro" id="IPR041137">
    <property type="entry name" value="ZIP4_N"/>
</dbReference>
<evidence type="ECO:0000259" key="24">
    <source>
        <dbReference type="Pfam" id="PF21116"/>
    </source>
</evidence>
<dbReference type="Proteomes" id="UP000694722">
    <property type="component" value="Unplaced"/>
</dbReference>
<dbReference type="Ensembl" id="ENSSSCT00045023515.1">
    <property type="protein sequence ID" value="ENSSSCP00045016229.1"/>
    <property type="gene ID" value="ENSSSCG00045013763.1"/>
</dbReference>
<dbReference type="Proteomes" id="UP000694728">
    <property type="component" value="Unplaced"/>
</dbReference>
<dbReference type="Pfam" id="PF02535">
    <property type="entry name" value="Zip"/>
    <property type="match status" value="1"/>
</dbReference>
<evidence type="ECO:0000256" key="8">
    <source>
        <dbReference type="ARBA" id="ARBA00022729"/>
    </source>
</evidence>
<dbReference type="AlphaFoldDB" id="A0A8D0MJ68"/>
<evidence type="ECO:0000256" key="6">
    <source>
        <dbReference type="ARBA" id="ARBA00022692"/>
    </source>
</evidence>
<dbReference type="InterPro" id="IPR049406">
    <property type="entry name" value="ZIP4_12_EF-hand"/>
</dbReference>
<protein>
    <recommendedName>
        <fullName evidence="17">Zinc transporter ZIP4</fullName>
    </recommendedName>
    <alternativeName>
        <fullName evidence="19">Solute carrier family 39 member 4</fullName>
    </alternativeName>
    <alternativeName>
        <fullName evidence="18">Zrt- and Irt-like protein 4</fullName>
    </alternativeName>
</protein>
<name>A0A8D0MJ68_PIG</name>
<evidence type="ECO:0000256" key="18">
    <source>
        <dbReference type="ARBA" id="ARBA00041703"/>
    </source>
</evidence>
<evidence type="ECO:0000256" key="16">
    <source>
        <dbReference type="ARBA" id="ARBA00034634"/>
    </source>
</evidence>
<keyword evidence="12" id="KW-0864">Zinc transport</keyword>
<dbReference type="Pfam" id="PF21116">
    <property type="entry name" value="EF-hand_Zip"/>
    <property type="match status" value="1"/>
</dbReference>
<feature type="domain" description="Zinc transporter ZIP4 N-terminal" evidence="23">
    <location>
        <begin position="67"/>
        <end position="217"/>
    </location>
</feature>
<feature type="region of interest" description="Disordered" evidence="21">
    <location>
        <begin position="410"/>
        <end position="459"/>
    </location>
</feature>
<keyword evidence="11" id="KW-0832">Ubl conjugation</keyword>
<feature type="compositionally biased region" description="Basic and acidic residues" evidence="21">
    <location>
        <begin position="440"/>
        <end position="449"/>
    </location>
</feature>
<dbReference type="GO" id="GO:0046872">
    <property type="term" value="F:metal ion binding"/>
    <property type="evidence" value="ECO:0007669"/>
    <property type="project" value="UniProtKB-KW"/>
</dbReference>
<dbReference type="GO" id="GO:0055038">
    <property type="term" value="C:recycling endosome membrane"/>
    <property type="evidence" value="ECO:0007669"/>
    <property type="project" value="UniProtKB-SubCell"/>
</dbReference>